<dbReference type="PROSITE" id="PS50172">
    <property type="entry name" value="BRCT"/>
    <property type="match status" value="5"/>
</dbReference>
<dbReference type="CDD" id="cd17730">
    <property type="entry name" value="BRCT_PAXIP1_rpt4"/>
    <property type="match status" value="1"/>
</dbReference>
<feature type="compositionally biased region" description="Low complexity" evidence="6">
    <location>
        <begin position="497"/>
        <end position="528"/>
    </location>
</feature>
<comment type="subcellular location">
    <subcellularLocation>
        <location evidence="1">Nucleus</location>
    </subcellularLocation>
</comment>
<evidence type="ECO:0000256" key="4">
    <source>
        <dbReference type="ARBA" id="ARBA00023858"/>
    </source>
</evidence>
<reference evidence="9" key="1">
    <citation type="submission" date="2025-08" db="UniProtKB">
        <authorList>
            <consortium name="RefSeq"/>
        </authorList>
    </citation>
    <scope>IDENTIFICATION</scope>
</reference>
<feature type="domain" description="BRCT" evidence="7">
    <location>
        <begin position="100"/>
        <end position="190"/>
    </location>
</feature>
<dbReference type="Pfam" id="PF00533">
    <property type="entry name" value="BRCT"/>
    <property type="match status" value="2"/>
</dbReference>
<evidence type="ECO:0000313" key="9">
    <source>
        <dbReference type="RefSeq" id="XP_014665588.1"/>
    </source>
</evidence>
<dbReference type="CDD" id="cd17714">
    <property type="entry name" value="BRCT_PAXIP1_rpt1"/>
    <property type="match status" value="1"/>
</dbReference>
<evidence type="ECO:0000256" key="3">
    <source>
        <dbReference type="ARBA" id="ARBA00023242"/>
    </source>
</evidence>
<dbReference type="SMART" id="SM00292">
    <property type="entry name" value="BRCT"/>
    <property type="match status" value="6"/>
</dbReference>
<evidence type="ECO:0000256" key="1">
    <source>
        <dbReference type="ARBA" id="ARBA00004123"/>
    </source>
</evidence>
<evidence type="ECO:0000256" key="6">
    <source>
        <dbReference type="SAM" id="MobiDB-lite"/>
    </source>
</evidence>
<dbReference type="InterPro" id="IPR051579">
    <property type="entry name" value="DDR_Transcriptional_Reg"/>
</dbReference>
<proteinExistence type="predicted"/>
<feature type="domain" description="BRCT" evidence="7">
    <location>
        <begin position="1008"/>
        <end position="1083"/>
    </location>
</feature>
<feature type="compositionally biased region" description="Polar residues" evidence="6">
    <location>
        <begin position="554"/>
        <end position="579"/>
    </location>
</feature>
<dbReference type="Pfam" id="PF16770">
    <property type="entry name" value="RTT107_BRCT_5"/>
    <property type="match status" value="1"/>
</dbReference>
<feature type="compositionally biased region" description="Gly residues" evidence="6">
    <location>
        <begin position="444"/>
        <end position="496"/>
    </location>
</feature>
<dbReference type="CDD" id="cd18440">
    <property type="entry name" value="BRCT_PAXIP1_rpt6"/>
    <property type="match status" value="1"/>
</dbReference>
<dbReference type="PANTHER" id="PTHR23196:SF1">
    <property type="entry name" value="PAX-INTERACTING PROTEIN 1"/>
    <property type="match status" value="1"/>
</dbReference>
<dbReference type="Pfam" id="PF12738">
    <property type="entry name" value="PTCB-BRCT"/>
    <property type="match status" value="2"/>
</dbReference>
<keyword evidence="2" id="KW-0227">DNA damage</keyword>
<protein>
    <recommendedName>
        <fullName evidence="4">PAX-interacting protein 1</fullName>
    </recommendedName>
    <alternativeName>
        <fullName evidence="5">PAX transactivation activation domain-interacting protein</fullName>
    </alternativeName>
</protein>
<feature type="compositionally biased region" description="Polar residues" evidence="6">
    <location>
        <begin position="261"/>
        <end position="276"/>
    </location>
</feature>
<dbReference type="CDD" id="cd17712">
    <property type="entry name" value="BRCT_PAXIP1_rpt5"/>
    <property type="match status" value="1"/>
</dbReference>
<keyword evidence="3" id="KW-0539">Nucleus</keyword>
<feature type="region of interest" description="Disordered" evidence="6">
    <location>
        <begin position="190"/>
        <end position="317"/>
    </location>
</feature>
<dbReference type="SUPFAM" id="SSF52113">
    <property type="entry name" value="BRCT domain"/>
    <property type="match status" value="5"/>
</dbReference>
<gene>
    <name evidence="9" type="primary">LOC106807682</name>
</gene>
<feature type="compositionally biased region" description="Pro residues" evidence="6">
    <location>
        <begin position="193"/>
        <end position="210"/>
    </location>
</feature>
<dbReference type="CDD" id="cd17711">
    <property type="entry name" value="BRCT_PAXIP1_rpt3"/>
    <property type="match status" value="1"/>
</dbReference>
<feature type="compositionally biased region" description="Low complexity" evidence="6">
    <location>
        <begin position="308"/>
        <end position="317"/>
    </location>
</feature>
<accession>A0ABM1E067</accession>
<dbReference type="CDD" id="cd17710">
    <property type="entry name" value="BRCT_PAXIP1_rpt2"/>
    <property type="match status" value="1"/>
</dbReference>
<dbReference type="Pfam" id="PF16589">
    <property type="entry name" value="BRCT_2"/>
    <property type="match status" value="1"/>
</dbReference>
<dbReference type="Gene3D" id="3.40.50.10190">
    <property type="entry name" value="BRCT domain"/>
    <property type="match status" value="6"/>
</dbReference>
<dbReference type="PANTHER" id="PTHR23196">
    <property type="entry name" value="PAX TRANSCRIPTION ACTIVATION DOMAIN INTERACTING PROTEIN"/>
    <property type="match status" value="1"/>
</dbReference>
<dbReference type="GeneID" id="106807682"/>
<keyword evidence="8" id="KW-1185">Reference proteome</keyword>
<evidence type="ECO:0000259" key="7">
    <source>
        <dbReference type="PROSITE" id="PS50172"/>
    </source>
</evidence>
<dbReference type="Proteomes" id="UP000695022">
    <property type="component" value="Unplaced"/>
</dbReference>
<evidence type="ECO:0000313" key="8">
    <source>
        <dbReference type="Proteomes" id="UP000695022"/>
    </source>
</evidence>
<organism evidence="8 9">
    <name type="scientific">Priapulus caudatus</name>
    <name type="common">Priapulid worm</name>
    <dbReference type="NCBI Taxonomy" id="37621"/>
    <lineage>
        <taxon>Eukaryota</taxon>
        <taxon>Metazoa</taxon>
        <taxon>Ecdysozoa</taxon>
        <taxon>Scalidophora</taxon>
        <taxon>Priapulida</taxon>
        <taxon>Priapulimorpha</taxon>
        <taxon>Priapulimorphida</taxon>
        <taxon>Priapulidae</taxon>
        <taxon>Priapulus</taxon>
    </lineage>
</organism>
<dbReference type="InterPro" id="IPR036420">
    <property type="entry name" value="BRCT_dom_sf"/>
</dbReference>
<feature type="region of interest" description="Disordered" evidence="6">
    <location>
        <begin position="444"/>
        <end position="579"/>
    </location>
</feature>
<evidence type="ECO:0000256" key="5">
    <source>
        <dbReference type="ARBA" id="ARBA00030146"/>
    </source>
</evidence>
<feature type="domain" description="BRCT" evidence="7">
    <location>
        <begin position="939"/>
        <end position="996"/>
    </location>
</feature>
<evidence type="ECO:0000256" key="2">
    <source>
        <dbReference type="ARBA" id="ARBA00022763"/>
    </source>
</evidence>
<dbReference type="InterPro" id="IPR001357">
    <property type="entry name" value="BRCT_dom"/>
</dbReference>
<sequence>MLSESNCKVEPRVPEDLFKGIKYYFIGRISNEVKKMLNDGGAKKESYLTDMVTHVIAENGDSTEVSEAKELFELPVVLERWVILSVKCGCQLPLNAFNPESNQLFSGVVACTSQLPANDSKLIWVMVTYNGGRFQVNLNKNVTHLITGSPFGKKYDLAMRHSDRVRIVMPDWVTDSTADRCLLDETLYHPRLARPPTPPKPPTPPPPLPQPTVRTHLESPRMQVPMSNPLGAPLLGMQLRAPPPGVHKQGAGGFNRLPSPKQRSQYSPQGIPTSAAFQPAMMSPTGLFPSQQHSPRQGLPRPAQQGHQQAGMYANPAAAAAVQKQQAAAFGKRMATPSAAAAAAMQQRMPYIMYMQNLQNMQNAGGGKGLRQTPPPSSGTGINMQMQGAKIQHVREQVPLTLQQAMQARMQAMQQGNFPGMMHRPMGMQVPGQVMQGACQGMPGPGQGMPGPGQGMPGPGQGMAGPGQGMAGPGQGMQGPGQGMHGPGQGMHGPGQGMQALSQAMQGPGQAMQALSQSMQGSGQGIQAPGMQVIGQPLQGPGQGMQRPGQGIQVLSQGMQGPGQAMQNLSQTMQGPGQSMQVNLPQNMSGGLQTNAGSGMVLSTQQGMAAARMGMSIPPSSMSTSLGMSMAQQSMPSNMGLSKSQQSIATCMGMSVSQQSLATSMGGTMQNLAGFAANMSSMSGGHPTTQSVGGMMTGAHSMGMSPMQQGIPKAGLGTSMMRISAAAAAGGTVASNMARMAGVPPRNLSPQQMETSTSSAMPTAKSALVRMINNRLHNQEALALPQDPNQHLGHLQNMMGQQLHQQQIAGMHANATSPRALRNISNISQVQWQQQHQQQQQQQQQVAAGMGATPQQSQTIYPTSVNQLVAAMNRNRQQQQQDNKMIPSVVVPPVPDVVHYFGHDPQIRVPAELCLLGCIFVIVDYERIVDSSLLQSWWKVIEHHGGEVLPTYQPRCTHLMCDNQKSAVYQQAVREGKRCVTAYWLNDCLLQKKMAPPWRALHLPTLFAEEKPLKNHIICVSNFEGEERVMIKAMIVVLGAKYTGFMTRHNTVLISRRPDGKKYEKARLWRLPVVNVQWLHDLLAGLTEPLRAPDLPKYTQMHASDPFKLDVTALPTLMNGWKLPVPIAPEQWKTMAANCQLRMLRQEEHASTKRKASLPNPPINKKARYFPEITEAEKQSSLYKKIVLFTSFPKDIVADYSKKLIQLGGEVAVSPQNCTHMVCPAVQRTVKFLCGISKCKHIVTPMWIEQSFRVGMFVDESKFVLEDIDAERDFDFNLRESMIRAQTKPVFQGLTFYATPSVHPPPTVLKEIIECAGGSIVVKRPSCKKIKELNQNGSTFIVVSCDKDAFLCRDLMNSKIRIYNAEFIMMGALRQEVDFVAFMMESSAAEY</sequence>
<name>A0ABM1E067_PRICU</name>
<feature type="domain" description="BRCT" evidence="7">
    <location>
        <begin position="1178"/>
        <end position="1265"/>
    </location>
</feature>
<feature type="compositionally biased region" description="Low complexity" evidence="6">
    <location>
        <begin position="535"/>
        <end position="553"/>
    </location>
</feature>
<feature type="domain" description="BRCT" evidence="7">
    <location>
        <begin position="13"/>
        <end position="99"/>
    </location>
</feature>
<dbReference type="RefSeq" id="XP_014665588.1">
    <property type="nucleotide sequence ID" value="XM_014810102.1"/>
</dbReference>